<proteinExistence type="predicted"/>
<dbReference type="PROSITE" id="PS51257">
    <property type="entry name" value="PROKAR_LIPOPROTEIN"/>
    <property type="match status" value="1"/>
</dbReference>
<name>A0A840G8K9_9BURK</name>
<evidence type="ECO:0000313" key="2">
    <source>
        <dbReference type="Proteomes" id="UP000524450"/>
    </source>
</evidence>
<reference evidence="1 2" key="1">
    <citation type="submission" date="2020-08" db="EMBL/GenBank/DDBJ databases">
        <title>Genomic Encyclopedia of Type Strains, Phase IV (KMG-V): Genome sequencing to study the core and pangenomes of soil and plant-associated prokaryotes.</title>
        <authorList>
            <person name="Whitman W."/>
        </authorList>
    </citation>
    <scope>NUCLEOTIDE SEQUENCE [LARGE SCALE GENOMIC DNA]</scope>
    <source>
        <strain evidence="1 2">34/80</strain>
    </source>
</reference>
<dbReference type="EMBL" id="JACIFZ010000013">
    <property type="protein sequence ID" value="MBB4225571.1"/>
    <property type="molecule type" value="Genomic_DNA"/>
</dbReference>
<protein>
    <submittedName>
        <fullName evidence="1">Uncharacterized protein</fullName>
    </submittedName>
</protein>
<dbReference type="Proteomes" id="UP000524450">
    <property type="component" value="Unassembled WGS sequence"/>
</dbReference>
<evidence type="ECO:0000313" key="1">
    <source>
        <dbReference type="EMBL" id="MBB4225571.1"/>
    </source>
</evidence>
<accession>A0A840G8K9</accession>
<gene>
    <name evidence="1" type="ORF">GGD71_006384</name>
</gene>
<sequence length="49" mass="4976">MKPPIAFVLLTVLLTACGTRPPQPPQCEGPLTPINAPVGVLRSGAANAP</sequence>
<organism evidence="1 2">
    <name type="scientific">Variovorax guangxiensis</name>
    <dbReference type="NCBI Taxonomy" id="1775474"/>
    <lineage>
        <taxon>Bacteria</taxon>
        <taxon>Pseudomonadati</taxon>
        <taxon>Pseudomonadota</taxon>
        <taxon>Betaproteobacteria</taxon>
        <taxon>Burkholderiales</taxon>
        <taxon>Comamonadaceae</taxon>
        <taxon>Variovorax</taxon>
    </lineage>
</organism>
<comment type="caution">
    <text evidence="1">The sequence shown here is derived from an EMBL/GenBank/DDBJ whole genome shotgun (WGS) entry which is preliminary data.</text>
</comment>
<dbReference type="AlphaFoldDB" id="A0A840G8K9"/>